<evidence type="ECO:0000313" key="4">
    <source>
        <dbReference type="EMBL" id="CAH0373358.1"/>
    </source>
</evidence>
<dbReference type="EMBL" id="CAKKNE010000004">
    <property type="protein sequence ID" value="CAH0373358.1"/>
    <property type="molecule type" value="Genomic_DNA"/>
</dbReference>
<dbReference type="OrthoDB" id="104181at2759"/>
<organism evidence="4 5">
    <name type="scientific">Pelagomonas calceolata</name>
    <dbReference type="NCBI Taxonomy" id="35677"/>
    <lineage>
        <taxon>Eukaryota</taxon>
        <taxon>Sar</taxon>
        <taxon>Stramenopiles</taxon>
        <taxon>Ochrophyta</taxon>
        <taxon>Pelagophyceae</taxon>
        <taxon>Pelagomonadales</taxon>
        <taxon>Pelagomonadaceae</taxon>
        <taxon>Pelagomonas</taxon>
    </lineage>
</organism>
<dbReference type="Gene3D" id="1.25.40.20">
    <property type="entry name" value="Ankyrin repeat-containing domain"/>
    <property type="match status" value="1"/>
</dbReference>
<keyword evidence="1" id="KW-0677">Repeat</keyword>
<dbReference type="PANTHER" id="PTHR24189">
    <property type="entry name" value="MYOTROPHIN"/>
    <property type="match status" value="1"/>
</dbReference>
<gene>
    <name evidence="4" type="ORF">PECAL_4P05480</name>
</gene>
<evidence type="ECO:0000313" key="5">
    <source>
        <dbReference type="Proteomes" id="UP000789595"/>
    </source>
</evidence>
<dbReference type="PANTHER" id="PTHR24189:SF50">
    <property type="entry name" value="ANKYRIN REPEAT AND SOCS BOX PROTEIN 2"/>
    <property type="match status" value="1"/>
</dbReference>
<evidence type="ECO:0000256" key="2">
    <source>
        <dbReference type="ARBA" id="ARBA00023043"/>
    </source>
</evidence>
<dbReference type="Proteomes" id="UP000789595">
    <property type="component" value="Unassembled WGS sequence"/>
</dbReference>
<accession>A0A8J2SJE5</accession>
<name>A0A8J2SJE5_9STRA</name>
<dbReference type="SUPFAM" id="SSF48403">
    <property type="entry name" value="Ankyrin repeat"/>
    <property type="match status" value="1"/>
</dbReference>
<feature type="repeat" description="ANK" evidence="3">
    <location>
        <begin position="92"/>
        <end position="124"/>
    </location>
</feature>
<proteinExistence type="predicted"/>
<dbReference type="PROSITE" id="PS50297">
    <property type="entry name" value="ANK_REP_REGION"/>
    <property type="match status" value="1"/>
</dbReference>
<dbReference type="InterPro" id="IPR036770">
    <property type="entry name" value="Ankyrin_rpt-contain_sf"/>
</dbReference>
<keyword evidence="2 3" id="KW-0040">ANK repeat</keyword>
<evidence type="ECO:0000256" key="1">
    <source>
        <dbReference type="ARBA" id="ARBA00022737"/>
    </source>
</evidence>
<evidence type="ECO:0000256" key="3">
    <source>
        <dbReference type="PROSITE-ProRule" id="PRU00023"/>
    </source>
</evidence>
<dbReference type="InterPro" id="IPR050745">
    <property type="entry name" value="Multifunctional_regulatory"/>
</dbReference>
<dbReference type="AlphaFoldDB" id="A0A8J2SJE5"/>
<dbReference type="Pfam" id="PF12796">
    <property type="entry name" value="Ank_2"/>
    <property type="match status" value="1"/>
</dbReference>
<reference evidence="4" key="1">
    <citation type="submission" date="2021-11" db="EMBL/GenBank/DDBJ databases">
        <authorList>
            <consortium name="Genoscope - CEA"/>
            <person name="William W."/>
        </authorList>
    </citation>
    <scope>NUCLEOTIDE SEQUENCE</scope>
</reference>
<dbReference type="PROSITE" id="PS50088">
    <property type="entry name" value="ANK_REPEAT"/>
    <property type="match status" value="1"/>
</dbReference>
<dbReference type="InterPro" id="IPR002110">
    <property type="entry name" value="Ankyrin_rpt"/>
</dbReference>
<comment type="caution">
    <text evidence="4">The sequence shown here is derived from an EMBL/GenBank/DDBJ whole genome shotgun (WGS) entry which is preliminary data.</text>
</comment>
<keyword evidence="5" id="KW-1185">Reference proteome</keyword>
<protein>
    <submittedName>
        <fullName evidence="4">Uncharacterized protein</fullName>
    </submittedName>
</protein>
<sequence length="233" mass="25521">MTEYVSQGDGFLMNDNDPSRPMVMYYHGLIMQYAERGDVQSVRHNLRLVKDSPGALGRALHRAALGDGSVLKVLLEAAGTAVTAEVNTRCELGWTALNRAACRGKSECVALLLAAGADPDRRVVNHVYNHTPLAMATRGAQEYGTNIPPPYAESQRIFYLLLRAGATFGGMIRLLVDTDDQYLRKVVAAGGFRNYEKAHRQALAKTFARVVFPRLPVDALSHVVAFAFHTGAY</sequence>